<feature type="active site" description="Proton acceptor; for dehydratase activity" evidence="13">
    <location>
        <position position="918"/>
    </location>
</feature>
<dbReference type="InterPro" id="IPR016036">
    <property type="entry name" value="Malonyl_transacylase_ACP-bd"/>
</dbReference>
<feature type="domain" description="PKS/mFAS DH" evidence="16">
    <location>
        <begin position="884"/>
        <end position="1169"/>
    </location>
</feature>
<dbReference type="InterPro" id="IPR013968">
    <property type="entry name" value="PKS_KR"/>
</dbReference>
<dbReference type="InterPro" id="IPR016039">
    <property type="entry name" value="Thiolase-like"/>
</dbReference>
<dbReference type="Pfam" id="PF00698">
    <property type="entry name" value="Acyl_transf_1"/>
    <property type="match status" value="1"/>
</dbReference>
<evidence type="ECO:0000256" key="1">
    <source>
        <dbReference type="ARBA" id="ARBA00005194"/>
    </source>
</evidence>
<dbReference type="Gene3D" id="3.40.50.720">
    <property type="entry name" value="NAD(P)-binding Rossmann-like Domain"/>
    <property type="match status" value="1"/>
</dbReference>
<evidence type="ECO:0000256" key="5">
    <source>
        <dbReference type="ARBA" id="ARBA00047394"/>
    </source>
</evidence>
<dbReference type="Pfam" id="PF08659">
    <property type="entry name" value="KR"/>
    <property type="match status" value="1"/>
</dbReference>
<comment type="catalytic activity">
    <reaction evidence="9">
        <text>a fatty acyl-[ACP] + malonyl-[ACP] + H(+) = a 3-oxoacyl-[ACP] + holo-[ACP] + CO2</text>
        <dbReference type="Rhea" id="RHEA:22836"/>
        <dbReference type="Rhea" id="RHEA-COMP:9623"/>
        <dbReference type="Rhea" id="RHEA-COMP:9685"/>
        <dbReference type="Rhea" id="RHEA-COMP:9916"/>
        <dbReference type="Rhea" id="RHEA-COMP:14125"/>
        <dbReference type="ChEBI" id="CHEBI:15378"/>
        <dbReference type="ChEBI" id="CHEBI:16526"/>
        <dbReference type="ChEBI" id="CHEBI:64479"/>
        <dbReference type="ChEBI" id="CHEBI:78449"/>
        <dbReference type="ChEBI" id="CHEBI:78776"/>
        <dbReference type="ChEBI" id="CHEBI:138651"/>
        <dbReference type="EC" id="2.3.1.41"/>
    </reaction>
    <physiologicalReaction direction="left-to-right" evidence="9">
        <dbReference type="Rhea" id="RHEA:22837"/>
    </physiologicalReaction>
</comment>
<dbReference type="InterPro" id="IPR036291">
    <property type="entry name" value="NAD(P)-bd_dom_sf"/>
</dbReference>
<dbReference type="Gene3D" id="3.30.70.3290">
    <property type="match status" value="1"/>
</dbReference>
<feature type="region of interest" description="C-terminal hotdog fold" evidence="13">
    <location>
        <begin position="1022"/>
        <end position="1169"/>
    </location>
</feature>
<proteinExistence type="predicted"/>
<dbReference type="InterPro" id="IPR049551">
    <property type="entry name" value="PKS_DH_C"/>
</dbReference>
<dbReference type="SUPFAM" id="SSF47336">
    <property type="entry name" value="ACP-like"/>
    <property type="match status" value="1"/>
</dbReference>
<dbReference type="FunCoup" id="A0A7N4PT27">
    <property type="interactions" value="1499"/>
</dbReference>
<dbReference type="InterPro" id="IPR011032">
    <property type="entry name" value="GroES-like_sf"/>
</dbReference>
<gene>
    <name evidence="17" type="primary">LOC111721162</name>
</gene>
<evidence type="ECO:0000256" key="13">
    <source>
        <dbReference type="PROSITE-ProRule" id="PRU01363"/>
    </source>
</evidence>
<dbReference type="InParanoid" id="A0A7N4PT27"/>
<dbReference type="RefSeq" id="XP_023360835.1">
    <property type="nucleotide sequence ID" value="XM_023505067.2"/>
</dbReference>
<dbReference type="Pfam" id="PF00109">
    <property type="entry name" value="ketoacyl-synt"/>
    <property type="match status" value="1"/>
</dbReference>
<evidence type="ECO:0000256" key="8">
    <source>
        <dbReference type="ARBA" id="ARBA00048404"/>
    </source>
</evidence>
<dbReference type="GeneID" id="111721162"/>
<feature type="active site" description="Proton donor; for dehydratase activity" evidence="13">
    <location>
        <position position="1085"/>
    </location>
</feature>
<feature type="region of interest" description="N-terminal hotdog fold" evidence="13">
    <location>
        <begin position="884"/>
        <end position="1006"/>
    </location>
</feature>
<dbReference type="SMART" id="SM00827">
    <property type="entry name" value="PKS_AT"/>
    <property type="match status" value="1"/>
</dbReference>
<dbReference type="Gene3D" id="3.40.47.10">
    <property type="match status" value="1"/>
</dbReference>
<evidence type="ECO:0000256" key="4">
    <source>
        <dbReference type="ARBA" id="ARBA00022679"/>
    </source>
</evidence>
<protein>
    <recommendedName>
        <fullName evidence="19">Carrier domain-containing protein</fullName>
    </recommendedName>
</protein>
<feature type="domain" description="Carrier" evidence="14">
    <location>
        <begin position="2016"/>
        <end position="2091"/>
    </location>
</feature>
<dbReference type="PANTHER" id="PTHR45681">
    <property type="entry name" value="POLYKETIDE SYNTHASE 44-RELATED"/>
    <property type="match status" value="1"/>
</dbReference>
<comment type="catalytic activity">
    <reaction evidence="8">
        <text>holo-[ACP] + malonyl-CoA = malonyl-[ACP] + CoA</text>
        <dbReference type="Rhea" id="RHEA:41792"/>
        <dbReference type="Rhea" id="RHEA-COMP:9623"/>
        <dbReference type="Rhea" id="RHEA-COMP:9685"/>
        <dbReference type="ChEBI" id="CHEBI:57287"/>
        <dbReference type="ChEBI" id="CHEBI:57384"/>
        <dbReference type="ChEBI" id="CHEBI:64479"/>
        <dbReference type="ChEBI" id="CHEBI:78449"/>
        <dbReference type="EC" id="2.3.1.39"/>
    </reaction>
    <physiologicalReaction direction="left-to-right" evidence="8">
        <dbReference type="Rhea" id="RHEA:41793"/>
    </physiologicalReaction>
</comment>
<reference evidence="17 18" key="1">
    <citation type="journal article" date="2011" name="Proc. Natl. Acad. Sci. U.S.A.">
        <title>Genetic diversity and population structure of the endangered marsupial Sarcophilus harrisii (Tasmanian devil).</title>
        <authorList>
            <person name="Miller W."/>
            <person name="Hayes V.M."/>
            <person name="Ratan A."/>
            <person name="Petersen D.C."/>
            <person name="Wittekindt N.E."/>
            <person name="Miller J."/>
            <person name="Walenz B."/>
            <person name="Knight J."/>
            <person name="Qi J."/>
            <person name="Zhao F."/>
            <person name="Wang Q."/>
            <person name="Bedoya-Reina O.C."/>
            <person name="Katiyar N."/>
            <person name="Tomsho L.P."/>
            <person name="Kasson L.M."/>
            <person name="Hardie R.A."/>
            <person name="Woodbridge P."/>
            <person name="Tindall E.A."/>
            <person name="Bertelsen M.F."/>
            <person name="Dixon D."/>
            <person name="Pyecroft S."/>
            <person name="Helgen K.M."/>
            <person name="Lesk A.M."/>
            <person name="Pringle T.H."/>
            <person name="Patterson N."/>
            <person name="Zhang Y."/>
            <person name="Kreiss A."/>
            <person name="Woods G.M."/>
            <person name="Jones M.E."/>
            <person name="Schuster S.C."/>
        </authorList>
    </citation>
    <scope>NUCLEOTIDE SEQUENCE [LARGE SCALE GENOMIC DNA]</scope>
</reference>
<keyword evidence="18" id="KW-1185">Reference proteome</keyword>
<dbReference type="InterPro" id="IPR032821">
    <property type="entry name" value="PKS_assoc"/>
</dbReference>
<dbReference type="PROSITE" id="PS52019">
    <property type="entry name" value="PKS_MFAS_DH"/>
    <property type="match status" value="1"/>
</dbReference>
<dbReference type="InterPro" id="IPR042104">
    <property type="entry name" value="PKS_dehydratase_sf"/>
</dbReference>
<dbReference type="Pfam" id="PF02801">
    <property type="entry name" value="Ketoacyl-synt_C"/>
    <property type="match status" value="1"/>
</dbReference>
<dbReference type="InterPro" id="IPR020841">
    <property type="entry name" value="PKS_Beta-ketoAc_synthase_dom"/>
</dbReference>
<evidence type="ECO:0008006" key="19">
    <source>
        <dbReference type="Google" id="ProtNLM"/>
    </source>
</evidence>
<comment type="catalytic activity">
    <reaction evidence="5">
        <text>hexanoyl-[ACP] + malonyl-[ACP] + H(+) = 3-oxooctanoyl-[ACP] + holo-[ACP] + CO2</text>
        <dbReference type="Rhea" id="RHEA:41836"/>
        <dbReference type="Rhea" id="RHEA-COMP:9623"/>
        <dbReference type="Rhea" id="RHEA-COMP:9632"/>
        <dbReference type="Rhea" id="RHEA-COMP:9633"/>
        <dbReference type="Rhea" id="RHEA-COMP:9685"/>
        <dbReference type="ChEBI" id="CHEBI:15378"/>
        <dbReference type="ChEBI" id="CHEBI:16526"/>
        <dbReference type="ChEBI" id="CHEBI:64479"/>
        <dbReference type="ChEBI" id="CHEBI:78449"/>
        <dbReference type="ChEBI" id="CHEBI:78459"/>
        <dbReference type="ChEBI" id="CHEBI:78460"/>
    </reaction>
    <physiologicalReaction direction="left-to-right" evidence="5">
        <dbReference type="Rhea" id="RHEA:41837"/>
    </physiologicalReaction>
</comment>
<dbReference type="InterPro" id="IPR016035">
    <property type="entry name" value="Acyl_Trfase/lysoPLipase"/>
</dbReference>
<dbReference type="PROSITE" id="PS50075">
    <property type="entry name" value="CARRIER"/>
    <property type="match status" value="1"/>
</dbReference>
<dbReference type="UniPathway" id="UPA00094"/>
<evidence type="ECO:0000259" key="15">
    <source>
        <dbReference type="PROSITE" id="PS52004"/>
    </source>
</evidence>
<evidence type="ECO:0000256" key="7">
    <source>
        <dbReference type="ARBA" id="ARBA00047578"/>
    </source>
</evidence>
<dbReference type="Gene3D" id="3.40.366.10">
    <property type="entry name" value="Malonyl-Coenzyme A Acyl Carrier Protein, domain 2"/>
    <property type="match status" value="1"/>
</dbReference>
<dbReference type="InterPro" id="IPR009081">
    <property type="entry name" value="PP-bd_ACP"/>
</dbReference>
<dbReference type="InterPro" id="IPR036736">
    <property type="entry name" value="ACP-like_sf"/>
</dbReference>
<name>A0A7N4PT27_SARHA</name>
<dbReference type="CDD" id="cd00833">
    <property type="entry name" value="PKS"/>
    <property type="match status" value="1"/>
</dbReference>
<dbReference type="SUPFAM" id="SSF52151">
    <property type="entry name" value="FabD/lysophospholipase-like"/>
    <property type="match status" value="1"/>
</dbReference>
<dbReference type="PROSITE" id="PS00606">
    <property type="entry name" value="KS3_1"/>
    <property type="match status" value="1"/>
</dbReference>
<evidence type="ECO:0000259" key="16">
    <source>
        <dbReference type="PROSITE" id="PS52019"/>
    </source>
</evidence>
<evidence type="ECO:0000256" key="2">
    <source>
        <dbReference type="ARBA" id="ARBA00022450"/>
    </source>
</evidence>
<comment type="catalytic activity">
    <reaction evidence="12">
        <text>octanoyl-[ACP] + malonyl-[ACP] + H(+) = 3-oxodecanoyl-[ACP] + holo-[ACP] + CO2</text>
        <dbReference type="Rhea" id="RHEA:41852"/>
        <dbReference type="Rhea" id="RHEA-COMP:9623"/>
        <dbReference type="Rhea" id="RHEA-COMP:9636"/>
        <dbReference type="Rhea" id="RHEA-COMP:9637"/>
        <dbReference type="Rhea" id="RHEA-COMP:9685"/>
        <dbReference type="ChEBI" id="CHEBI:15378"/>
        <dbReference type="ChEBI" id="CHEBI:16526"/>
        <dbReference type="ChEBI" id="CHEBI:64479"/>
        <dbReference type="ChEBI" id="CHEBI:78449"/>
        <dbReference type="ChEBI" id="CHEBI:78463"/>
        <dbReference type="ChEBI" id="CHEBI:78464"/>
    </reaction>
    <physiologicalReaction direction="left-to-right" evidence="12">
        <dbReference type="Rhea" id="RHEA:41853"/>
    </physiologicalReaction>
</comment>
<evidence type="ECO:0000259" key="14">
    <source>
        <dbReference type="PROSITE" id="PS50075"/>
    </source>
</evidence>
<dbReference type="Gene3D" id="1.10.1200.10">
    <property type="entry name" value="ACP-like"/>
    <property type="match status" value="1"/>
</dbReference>
<dbReference type="SUPFAM" id="SSF55048">
    <property type="entry name" value="Probable ACP-binding domain of malonyl-CoA ACP transacylase"/>
    <property type="match status" value="1"/>
</dbReference>
<dbReference type="Proteomes" id="UP000007648">
    <property type="component" value="Unassembled WGS sequence"/>
</dbReference>
<dbReference type="GeneTree" id="ENSGT00940000164060"/>
<dbReference type="SUPFAM" id="SSF50129">
    <property type="entry name" value="GroES-like"/>
    <property type="match status" value="1"/>
</dbReference>
<dbReference type="SUPFAM" id="SSF53901">
    <property type="entry name" value="Thiolase-like"/>
    <property type="match status" value="1"/>
</dbReference>
<keyword evidence="3" id="KW-0597">Phosphoprotein</keyword>
<evidence type="ECO:0000256" key="3">
    <source>
        <dbReference type="ARBA" id="ARBA00022553"/>
    </source>
</evidence>
<dbReference type="Pfam" id="PF16197">
    <property type="entry name" value="KAsynt_C_assoc"/>
    <property type="match status" value="1"/>
</dbReference>
<dbReference type="GO" id="GO:0006633">
    <property type="term" value="P:fatty acid biosynthetic process"/>
    <property type="evidence" value="ECO:0007669"/>
    <property type="project" value="UniProtKB-UniPathway"/>
</dbReference>
<evidence type="ECO:0000256" key="10">
    <source>
        <dbReference type="ARBA" id="ARBA00049109"/>
    </source>
</evidence>
<dbReference type="InterPro" id="IPR057326">
    <property type="entry name" value="KR_dom"/>
</dbReference>
<dbReference type="GO" id="GO:0004314">
    <property type="term" value="F:[acyl-carrier-protein] S-malonyltransferase activity"/>
    <property type="evidence" value="ECO:0007669"/>
    <property type="project" value="UniProtKB-EC"/>
</dbReference>
<dbReference type="InterPro" id="IPR018201">
    <property type="entry name" value="Ketoacyl_synth_AS"/>
</dbReference>
<dbReference type="PANTHER" id="PTHR45681:SF8">
    <property type="entry name" value="CARRIER DOMAIN-CONTAINING PROTEIN"/>
    <property type="match status" value="1"/>
</dbReference>
<dbReference type="InterPro" id="IPR014031">
    <property type="entry name" value="Ketoacyl_synth_C"/>
</dbReference>
<dbReference type="InterPro" id="IPR014043">
    <property type="entry name" value="Acyl_transferase_dom"/>
</dbReference>
<dbReference type="KEGG" id="shr:111721162"/>
<organism evidence="17 18">
    <name type="scientific">Sarcophilus harrisii</name>
    <name type="common">Tasmanian devil</name>
    <name type="synonym">Sarcophilus laniarius</name>
    <dbReference type="NCBI Taxonomy" id="9305"/>
    <lineage>
        <taxon>Eukaryota</taxon>
        <taxon>Metazoa</taxon>
        <taxon>Chordata</taxon>
        <taxon>Craniata</taxon>
        <taxon>Vertebrata</taxon>
        <taxon>Euteleostomi</taxon>
        <taxon>Mammalia</taxon>
        <taxon>Metatheria</taxon>
        <taxon>Dasyuromorphia</taxon>
        <taxon>Dasyuridae</taxon>
        <taxon>Sarcophilus</taxon>
    </lineage>
</organism>
<evidence type="ECO:0000256" key="9">
    <source>
        <dbReference type="ARBA" id="ARBA00048506"/>
    </source>
</evidence>
<keyword evidence="2" id="KW-0596">Phosphopantetheine</keyword>
<dbReference type="PROSITE" id="PS52004">
    <property type="entry name" value="KS3_2"/>
    <property type="match status" value="1"/>
</dbReference>
<dbReference type="SMART" id="SM00822">
    <property type="entry name" value="PKS_KR"/>
    <property type="match status" value="1"/>
</dbReference>
<dbReference type="SMART" id="SM00825">
    <property type="entry name" value="PKS_KS"/>
    <property type="match status" value="1"/>
</dbReference>
<dbReference type="GO" id="GO:0004315">
    <property type="term" value="F:3-oxoacyl-[acyl-carrier-protein] synthase activity"/>
    <property type="evidence" value="ECO:0007669"/>
    <property type="project" value="UniProtKB-EC"/>
</dbReference>
<keyword evidence="4" id="KW-0808">Transferase</keyword>
<comment type="catalytic activity">
    <reaction evidence="6">
        <text>tetradecanoyl-[ACP] + malonyl-[ACP] + H(+) = 3-oxohexadecanoyl-[ACP] + holo-[ACP] + CO2</text>
        <dbReference type="Rhea" id="RHEA:41900"/>
        <dbReference type="Rhea" id="RHEA-COMP:9623"/>
        <dbReference type="Rhea" id="RHEA-COMP:9648"/>
        <dbReference type="Rhea" id="RHEA-COMP:9649"/>
        <dbReference type="Rhea" id="RHEA-COMP:9685"/>
        <dbReference type="ChEBI" id="CHEBI:15378"/>
        <dbReference type="ChEBI" id="CHEBI:16526"/>
        <dbReference type="ChEBI" id="CHEBI:64479"/>
        <dbReference type="ChEBI" id="CHEBI:78449"/>
        <dbReference type="ChEBI" id="CHEBI:78477"/>
        <dbReference type="ChEBI" id="CHEBI:78478"/>
    </reaction>
    <physiologicalReaction direction="left-to-right" evidence="6">
        <dbReference type="Rhea" id="RHEA:41901"/>
    </physiologicalReaction>
</comment>
<evidence type="ECO:0000313" key="17">
    <source>
        <dbReference type="Ensembl" id="ENSSHAP00000041607.1"/>
    </source>
</evidence>
<dbReference type="SUPFAM" id="SSF51735">
    <property type="entry name" value="NAD(P)-binding Rossmann-fold domains"/>
    <property type="match status" value="1"/>
</dbReference>
<comment type="catalytic activity">
    <reaction evidence="7">
        <text>dodecanoyl-[ACP] + malonyl-[ACP] + H(+) = 3-oxotetradecanoyl-[ACP] + holo-[ACP] + CO2</text>
        <dbReference type="Rhea" id="RHEA:41884"/>
        <dbReference type="Rhea" id="RHEA-COMP:9623"/>
        <dbReference type="Rhea" id="RHEA-COMP:9644"/>
        <dbReference type="Rhea" id="RHEA-COMP:9645"/>
        <dbReference type="Rhea" id="RHEA-COMP:9685"/>
        <dbReference type="ChEBI" id="CHEBI:15378"/>
        <dbReference type="ChEBI" id="CHEBI:16526"/>
        <dbReference type="ChEBI" id="CHEBI:64479"/>
        <dbReference type="ChEBI" id="CHEBI:65264"/>
        <dbReference type="ChEBI" id="CHEBI:78449"/>
        <dbReference type="ChEBI" id="CHEBI:78473"/>
    </reaction>
    <physiologicalReaction direction="left-to-right" evidence="7">
        <dbReference type="Rhea" id="RHEA:41885"/>
    </physiologicalReaction>
</comment>
<evidence type="ECO:0000256" key="12">
    <source>
        <dbReference type="ARBA" id="ARBA00049533"/>
    </source>
</evidence>
<dbReference type="InterPro" id="IPR001227">
    <property type="entry name" value="Ac_transferase_dom_sf"/>
</dbReference>
<dbReference type="InterPro" id="IPR014030">
    <property type="entry name" value="Ketoacyl_synth_N"/>
</dbReference>
<dbReference type="Ensembl" id="ENSSHAT00000049332.1">
    <property type="protein sequence ID" value="ENSSHAP00000041607.1"/>
    <property type="gene ID" value="ENSSHAG00000029044.1"/>
</dbReference>
<comment type="catalytic activity">
    <reaction evidence="10">
        <text>decanoyl-[ACP] + malonyl-[ACP] + H(+) = 3-oxododecanoyl-[ACP] + holo-[ACP] + CO2</text>
        <dbReference type="Rhea" id="RHEA:41868"/>
        <dbReference type="Rhea" id="RHEA-COMP:9623"/>
        <dbReference type="Rhea" id="RHEA-COMP:9640"/>
        <dbReference type="Rhea" id="RHEA-COMP:9641"/>
        <dbReference type="Rhea" id="RHEA-COMP:9685"/>
        <dbReference type="ChEBI" id="CHEBI:15378"/>
        <dbReference type="ChEBI" id="CHEBI:16526"/>
        <dbReference type="ChEBI" id="CHEBI:64479"/>
        <dbReference type="ChEBI" id="CHEBI:78449"/>
        <dbReference type="ChEBI" id="CHEBI:78468"/>
        <dbReference type="ChEBI" id="CHEBI:78469"/>
    </reaction>
    <physiologicalReaction direction="left-to-right" evidence="10">
        <dbReference type="Rhea" id="RHEA:41869"/>
    </physiologicalReaction>
</comment>
<evidence type="ECO:0000256" key="6">
    <source>
        <dbReference type="ARBA" id="ARBA00047451"/>
    </source>
</evidence>
<dbReference type="OrthoDB" id="329835at2759"/>
<reference evidence="17" key="2">
    <citation type="submission" date="2025-08" db="UniProtKB">
        <authorList>
            <consortium name="Ensembl"/>
        </authorList>
    </citation>
    <scope>IDENTIFICATION</scope>
</reference>
<dbReference type="Gene3D" id="3.10.129.110">
    <property type="entry name" value="Polyketide synthase dehydratase"/>
    <property type="match status" value="1"/>
</dbReference>
<dbReference type="InterPro" id="IPR050444">
    <property type="entry name" value="Polyketide_Synthase"/>
</dbReference>
<dbReference type="CDD" id="cd05274">
    <property type="entry name" value="KR_FAS_SDR_x"/>
    <property type="match status" value="1"/>
</dbReference>
<evidence type="ECO:0000313" key="18">
    <source>
        <dbReference type="Proteomes" id="UP000007648"/>
    </source>
</evidence>
<reference evidence="17" key="3">
    <citation type="submission" date="2025-09" db="UniProtKB">
        <authorList>
            <consortium name="Ensembl"/>
        </authorList>
    </citation>
    <scope>IDENTIFICATION</scope>
</reference>
<sequence>MDTHNEIAIVGIGCNFPGGEGIDNFWKVLVEGQNCTSEISLERFNVEEWYDPDENKVGKSLTRQAALTEGFNEFDNKLFGISDLEAERLDPQQKVLLECAYRALESAGIPNDEVSGSRTGVFIGLMNRDYECMTSKIPNSMNNYNVTGSAMSLAANRISYAFNLTGPSIVLDTACSASLVALHYALLSIKQGDCQAAFCGGVSYILDPHVNVMLSKAKMIAPDGMSKPFSKKANGYGRGEGCGIVLLKKLKKAQEDHNKIWGIISISAVNQDGQAITPITKPSQKQQEKLLESIYSSHINPSIVQYIEAHGTGTPAGDPTEAESIGNAVGKKRSKNLPPLKIGSVKGNIGHTESAAGIASLIKVLLMMENEKFVPSLHYSQSMSNIDTEKLNLSIPTKVEKWEASPEFGRVAGISSFGFGGTNAHIVVKQFKQQPQHIPSKRPYEIFVLSAASSKSLKLTMEDTVQQLSKRKQESLQDLAYTSACRRNHTSHIYRKAFVTTSLENLPQSLNSAAKEQIHYTKGIPQLVFVFCGNGTHYKGMGKILLNSEPVFKEKCQEIDNLFYHYESISFLDLIENEFDDFSKPDIAQPLLFIIQVALASLLKFWGIKPVAVLGSSIGEVAAAHCAGFLSLKDAVKVIHYRSLFQSKVVGGKMLVVGNIPIEEIKKALDPHSGEVCIAAFNSPYCCTLSGDADSISAVNKELSQQFGKRNIFLYILPVPAAYHSSMMDPIMKDITENIGDLVKQEPEAEMISTVTGKATTKNDLVTGKYWARNVREPVAFSEAITTSSQERKNLVFVEIGPKPHFKRIIQEILGEKTLVFPALQKEKEYETLFDLVKNLFELGYNLNWPYFYDGLKAVPTDYPRYQFDHQNLKEYLQSLQEHHSITHINHPLIDKADNDLEFTCTISQGTTPYVYEHKNNGVPLIPSALFIELGLASVMNSSKPKIPLKDCQISIAFVTPCMVKQNVLDLKIQVELSKAATEFKIFSSSSTNYATGKVAKMNETLNEIDHLCLESITQRCKSVIPVNKVYDILSLTDFQYGPILKQLSDILYCDNLKEGITNIIVKGKTKKEIYDYHIHPVLLDCFFQMTAVMAAKSIETEGKPGFPVTVGNLAVFGNLEDKMHIYIKTTKSSEDYVEMCGCFTNKHGQVLAVLKNVGFKFITEIASIDKVFLENNWTEISPLPVTSNSNELPRFIVFADQFGVAQMLKKYLHTKSKYVTFEEWETTQNYERAGDMMKKEIQGYCDVLFLWGIQILNEELSAMLIMQHLAKCCEALRQIVLALKEQNNHCSVTVVTYRTTSRNVNHINPGYALPGMIRSCFMEVPEITFKIIDISFTNAQDIESLAQTITNYKGEDYPELWIDQGKIYTTEVKYTPFQDPSDILASKYLQNSETFTLYAADPYKTTNLCVQLSDPKTTYLEKYSVEVQMEKICLHSEDYFPVSTSSLTFGKTLYWTEHTTEKHKLLALDFNGTVINVGKGVKEVKVGDHIATCFPVDASSRVSIPESVCLDTTKVKVLKSTPCVSHFIIAWEILNQVLLPRANPVASLAVISTEVESILSKVIAFAAKRNDWKVNHVSPSSDLWNDVKNCQVLVFLSPITSFKVEMLSSLSHLKDVVFVYGSSQPEFLQQLFHNINEHIQIHTVNLNQIFQKSALLHTNMAVFKWLYSTNLKSIPNLAYSVFQQSKSSENTESGLFSYFTCTAIPLAALGGKSSESEISDIPKCIGGNKLFKSNAVYIVSGGLSGLGLETVRFIAQNGGGSVVILSRRSPNAEQRKEIQSFESQNEGCNIISLQCDVSNTYEVKKVFNYIVNIFPKGAIKGVFHSAVVLDDAYLEALNLSRFENVLSPKVAGVINLHCATKGHELDYFVCHSSVTSFLGNATQTNYAAANSFLDIFCHYRRNNGLAGQSINWGAMNLGLMLNKDNLQKFLASKGILTLQKSEIFKYFSKCLLLNNPQQAIIKFHYKNLQDYYFTQVPALRIRFSTIFQEEINSLDEPDLVVDENSSQIMKEVSQTSNEVYLNSLANEFSSTNLNDISMDTPLISLGLDSLAAITLKNKLYHDKQVDVPLIKLLDPDATLMSLKVLLDKKLKETANSRDNDKKKKKKSK</sequence>
<dbReference type="InterPro" id="IPR049900">
    <property type="entry name" value="PKS_mFAS_DH"/>
</dbReference>
<feature type="domain" description="Ketosynthase family 3 (KS3)" evidence="15">
    <location>
        <begin position="4"/>
        <end position="430"/>
    </location>
</feature>
<evidence type="ECO:0000256" key="11">
    <source>
        <dbReference type="ARBA" id="ARBA00049449"/>
    </source>
</evidence>
<accession>A0A7N4PT27</accession>
<comment type="pathway">
    <text evidence="1">Lipid metabolism; fatty acid biosynthesis.</text>
</comment>
<comment type="catalytic activity">
    <reaction evidence="11">
        <text>butanoyl-[ACP] + malonyl-[ACP] + H(+) = 3-oxohexanoyl-[ACP] + holo-[ACP] + CO2</text>
        <dbReference type="Rhea" id="RHEA:41820"/>
        <dbReference type="Rhea" id="RHEA-COMP:9623"/>
        <dbReference type="Rhea" id="RHEA-COMP:9628"/>
        <dbReference type="Rhea" id="RHEA-COMP:9629"/>
        <dbReference type="Rhea" id="RHEA-COMP:9685"/>
        <dbReference type="ChEBI" id="CHEBI:15378"/>
        <dbReference type="ChEBI" id="CHEBI:16526"/>
        <dbReference type="ChEBI" id="CHEBI:64479"/>
        <dbReference type="ChEBI" id="CHEBI:78449"/>
        <dbReference type="ChEBI" id="CHEBI:78454"/>
        <dbReference type="ChEBI" id="CHEBI:78456"/>
    </reaction>
    <physiologicalReaction direction="left-to-right" evidence="11">
        <dbReference type="Rhea" id="RHEA:41821"/>
    </physiologicalReaction>
</comment>
<dbReference type="Pfam" id="PF14765">
    <property type="entry name" value="PS-DH"/>
    <property type="match status" value="1"/>
</dbReference>